<keyword evidence="3" id="KW-0808">Transferase</keyword>
<dbReference type="EMBL" id="OFSM01000021">
    <property type="protein sequence ID" value="SOY31020.1"/>
    <property type="molecule type" value="Genomic_DNA"/>
</dbReference>
<protein>
    <submittedName>
        <fullName evidence="3">Reverse transcriptase (RNA-dependent DNA polymerase)</fullName>
    </submittedName>
</protein>
<keyword evidence="3" id="KW-0548">Nucleotidyltransferase</keyword>
<keyword evidence="3" id="KW-0695">RNA-directed DNA polymerase</keyword>
<gene>
    <name evidence="3" type="ORF">AMURIS_03754</name>
</gene>
<evidence type="ECO:0000313" key="4">
    <source>
        <dbReference type="Proteomes" id="UP000236311"/>
    </source>
</evidence>
<name>A0A2K4ZKP7_9FIRM</name>
<evidence type="ECO:0000259" key="2">
    <source>
        <dbReference type="Pfam" id="PF00078"/>
    </source>
</evidence>
<evidence type="ECO:0000256" key="1">
    <source>
        <dbReference type="SAM" id="Coils"/>
    </source>
</evidence>
<sequence length="383" mass="44441">MNRVADMNVLLNAFDQCRSGSDWKASTQRYEANVMLKTLEIKQSIESGAYHPSKCKEFILSERGKVRPVKAPAIEDRVVAKAHNQQILLPEIHRRIIYDNGASIQGRGNDFARQRFETHIHKHYRERVEKGLKPYNGGYALFADFTKFFDNVPHEELKGQFHEFTDFPEENALTDLLIDAFAPDVSYMDDEEYAAAMSVPYNSLEHMNYQGPGEKLLHKSLNIGSETSQSGGVYYPHAIDNYFKIVRGEKYYGRYMDDINNINDDKERLKQNRADLEHIASEAGLFINQRKTQIVPLNRPFVWLKVKYRLTESGKLYRLLHHDTIVRERIRIKKHAALIAEGKMSRVEAVHHYRSWRGNAVHYDNYRSIGELDKLFKTLIGGF</sequence>
<dbReference type="InterPro" id="IPR000477">
    <property type="entry name" value="RT_dom"/>
</dbReference>
<keyword evidence="4" id="KW-1185">Reference proteome</keyword>
<dbReference type="Pfam" id="PF00078">
    <property type="entry name" value="RVT_1"/>
    <property type="match status" value="1"/>
</dbReference>
<proteinExistence type="predicted"/>
<dbReference type="AlphaFoldDB" id="A0A2K4ZKP7"/>
<dbReference type="RefSeq" id="WP_146040116.1">
    <property type="nucleotide sequence ID" value="NZ_JANJZD010000024.1"/>
</dbReference>
<accession>A0A2K4ZKP7</accession>
<evidence type="ECO:0000313" key="3">
    <source>
        <dbReference type="EMBL" id="SOY31020.1"/>
    </source>
</evidence>
<dbReference type="GO" id="GO:0003964">
    <property type="term" value="F:RNA-directed DNA polymerase activity"/>
    <property type="evidence" value="ECO:0007669"/>
    <property type="project" value="UniProtKB-KW"/>
</dbReference>
<reference evidence="3 4" key="1">
    <citation type="submission" date="2018-01" db="EMBL/GenBank/DDBJ databases">
        <authorList>
            <person name="Gaut B.S."/>
            <person name="Morton B.R."/>
            <person name="Clegg M.T."/>
            <person name="Duvall M.R."/>
        </authorList>
    </citation>
    <scope>NUCLEOTIDE SEQUENCE [LARGE SCALE GENOMIC DNA]</scope>
    <source>
        <strain evidence="3">GP69</strain>
    </source>
</reference>
<feature type="domain" description="Reverse transcriptase" evidence="2">
    <location>
        <begin position="64"/>
        <end position="296"/>
    </location>
</feature>
<dbReference type="SUPFAM" id="SSF56672">
    <property type="entry name" value="DNA/RNA polymerases"/>
    <property type="match status" value="1"/>
</dbReference>
<organism evidence="3 4">
    <name type="scientific">Acetatifactor muris</name>
    <dbReference type="NCBI Taxonomy" id="879566"/>
    <lineage>
        <taxon>Bacteria</taxon>
        <taxon>Bacillati</taxon>
        <taxon>Bacillota</taxon>
        <taxon>Clostridia</taxon>
        <taxon>Lachnospirales</taxon>
        <taxon>Lachnospiraceae</taxon>
        <taxon>Acetatifactor</taxon>
    </lineage>
</organism>
<dbReference type="InterPro" id="IPR043502">
    <property type="entry name" value="DNA/RNA_pol_sf"/>
</dbReference>
<keyword evidence="1" id="KW-0175">Coiled coil</keyword>
<feature type="coiled-coil region" evidence="1">
    <location>
        <begin position="252"/>
        <end position="279"/>
    </location>
</feature>
<dbReference type="Proteomes" id="UP000236311">
    <property type="component" value="Unassembled WGS sequence"/>
</dbReference>
<dbReference type="OrthoDB" id="9788687at2"/>